<evidence type="ECO:0000259" key="2">
    <source>
        <dbReference type="Pfam" id="PF13020"/>
    </source>
</evidence>
<keyword evidence="3" id="KW-0418">Kinase</keyword>
<evidence type="ECO:0000256" key="1">
    <source>
        <dbReference type="SAM" id="MobiDB-lite"/>
    </source>
</evidence>
<gene>
    <name evidence="3" type="ORF">Tci_016946</name>
</gene>
<dbReference type="PANTHER" id="PTHR32387">
    <property type="entry name" value="WU:FJ29H11"/>
    <property type="match status" value="1"/>
</dbReference>
<protein>
    <submittedName>
        <fullName evidence="3">Histidine kinase-, DNA gyrase B-, and HSP90-like ATPase family protein</fullName>
    </submittedName>
</protein>
<feature type="compositionally biased region" description="Basic residues" evidence="1">
    <location>
        <begin position="1200"/>
        <end position="1212"/>
    </location>
</feature>
<dbReference type="NCBIfam" id="NF047352">
    <property type="entry name" value="P_loop_sacsin"/>
    <property type="match status" value="1"/>
</dbReference>
<dbReference type="GO" id="GO:0009793">
    <property type="term" value="P:embryo development ending in seed dormancy"/>
    <property type="evidence" value="ECO:0007669"/>
    <property type="project" value="TreeGrafter"/>
</dbReference>
<dbReference type="GO" id="GO:0005634">
    <property type="term" value="C:nucleus"/>
    <property type="evidence" value="ECO:0007669"/>
    <property type="project" value="TreeGrafter"/>
</dbReference>
<dbReference type="Gene3D" id="3.30.565.10">
    <property type="entry name" value="Histidine kinase-like ATPase, C-terminal domain"/>
    <property type="match status" value="1"/>
</dbReference>
<organism evidence="3">
    <name type="scientific">Tanacetum cinerariifolium</name>
    <name type="common">Dalmatian daisy</name>
    <name type="synonym">Chrysanthemum cinerariifolium</name>
    <dbReference type="NCBI Taxonomy" id="118510"/>
    <lineage>
        <taxon>Eukaryota</taxon>
        <taxon>Viridiplantae</taxon>
        <taxon>Streptophyta</taxon>
        <taxon>Embryophyta</taxon>
        <taxon>Tracheophyta</taxon>
        <taxon>Spermatophyta</taxon>
        <taxon>Magnoliopsida</taxon>
        <taxon>eudicotyledons</taxon>
        <taxon>Gunneridae</taxon>
        <taxon>Pentapetalae</taxon>
        <taxon>asterids</taxon>
        <taxon>campanulids</taxon>
        <taxon>Asterales</taxon>
        <taxon>Asteraceae</taxon>
        <taxon>Asteroideae</taxon>
        <taxon>Anthemideae</taxon>
        <taxon>Anthemidinae</taxon>
        <taxon>Tanacetum</taxon>
    </lineage>
</organism>
<dbReference type="GO" id="GO:0048364">
    <property type="term" value="P:root development"/>
    <property type="evidence" value="ECO:0007669"/>
    <property type="project" value="TreeGrafter"/>
</dbReference>
<comment type="caution">
    <text evidence="3">The sequence shown here is derived from an EMBL/GenBank/DDBJ whole genome shotgun (WGS) entry which is preliminary data.</text>
</comment>
<feature type="domain" description="Protein NO VEIN C-terminal" evidence="2">
    <location>
        <begin position="2674"/>
        <end position="2763"/>
    </location>
</feature>
<dbReference type="Pfam" id="PF13020">
    <property type="entry name" value="NOV_C"/>
    <property type="match status" value="1"/>
</dbReference>
<name>A0A6L2K6E5_TANCI</name>
<dbReference type="SUPFAM" id="SSF55874">
    <property type="entry name" value="ATPase domain of HSP90 chaperone/DNA topoisomerase II/histidine kinase"/>
    <property type="match status" value="1"/>
</dbReference>
<accession>A0A6L2K6E5</accession>
<keyword evidence="3" id="KW-0808">Transferase</keyword>
<feature type="compositionally biased region" description="Low complexity" evidence="1">
    <location>
        <begin position="1181"/>
        <end position="1199"/>
    </location>
</feature>
<dbReference type="GO" id="GO:0010305">
    <property type="term" value="P:leaf vascular tissue pattern formation"/>
    <property type="evidence" value="ECO:0007669"/>
    <property type="project" value="TreeGrafter"/>
</dbReference>
<dbReference type="InterPro" id="IPR024975">
    <property type="entry name" value="NOV_C"/>
</dbReference>
<dbReference type="InterPro" id="IPR052957">
    <property type="entry name" value="Auxin_embryo_med"/>
</dbReference>
<dbReference type="GO" id="GO:0016301">
    <property type="term" value="F:kinase activity"/>
    <property type="evidence" value="ECO:0007669"/>
    <property type="project" value="UniProtKB-KW"/>
</dbReference>
<dbReference type="InterPro" id="IPR036890">
    <property type="entry name" value="HATPase_C_sf"/>
</dbReference>
<sequence length="2786" mass="317736">MGQKVSKSSSTNNYYPIIQSSNFVLELVQTADENVYLCDVEATLTFILQEKGVIVLNNDEGFSVEGIRALCADVGNIKKKEPSGDRYIDNKGIGFKSVFCVSDAPEIHSNEFNIKFNISDGLATAVPPRDVSLFSKMVTSDSDPEDEKLWNTCMVLPMKKEVKDIFIIFYKLTPQVMLFLHRLKCIKYVNLVHGSLVVMRKEVVGDGIVNIFSNNEKVTWFIKKFRLQVDHVRQDVQTTEISMAIELEDSNNGNYTPHLFPQLVFACLRPIRYYGLNFIIQADFILDTSMVEVDADSPWNQWLLSEFPNVFVSAELSFCSLPCFKENPARGVSVFLSFVSLGEEVYGFFSSLPHMIISKLSVSNCLLLEGGCHEWVRPCKVVRNWTEQIRSLLPDSLIRKHLDVGYLNKDVVLSDSLAQALGIEECGPKFLVQVMISLCRADSLKSLGLSWLSAWLNVLLLMLVDETEYDVISSINQLPFIPLLDGNYASISEGGIWLLRDEPGFEMFGKLDLSPKFRIVDPDLFSDHPENITEMLYTFGVQRLSAHEVFKVHILPSICDEKVLTESTELMIEYLSFIMYHLESRCSKCRAEKEHIFSQLSNNAYISTNYGCKRPIDVPIHFSKEFGNPVDMNKLVDGTDMKWCEIDISYLNHPVYKSTPKGTLKWRKFLQKLGVTDFVQVVEVEKRAEDIKYTSPELMHLLSHVTTHGDREKSKYLLKVLDTLWDGRFSNKPYKSYIIRMLHGDPWMASSMDDRLHFPKDLFHHCEVVRTVLGHAHRAPYSVPKVSSVMFLEDIGLKKTVTLDDALSILEVWTGSKIPLRASISQMSKFYTYLWNEMSISKPKIVKKLHSQAFIFVPHSFSSTHEGVSGSFLSPSEVYWHDSFGSIEQTKSIHPLFNKMLCNVYPGLHNFFVNEFGVAENPPLLGYLQSLLQLSTKILPLQAAKTFFHVLKKWSDGLDSWVLSSEDVDCMKKSMEKRETRIFPTVQNKWLSTEEKQMLRHKVSVLFRRLGIPSLSEVVTREAIYSGMMDNRFITYFINGALPYAQRYVYSFHQKEYSEFKNLKIVVVEKLFYKNVIKKFGIESNKRLECSCLLQDNILYATPESDSDSHSLFMELSRFLVTGVPELPLANFLHKILTTEPGYIEEQMELFSTNKQKLLKLPSEEFEWSMFSISSPEEGNLTPTTSSGLSLDDSSPTKSTSKKLRRRSKRKPASCLDYASMTKEVNSDKKEDEALKDQSVSDINDGLISNQRELVALNYGKRGERWVKKVEEVGSASEFVTEGEDNSNEEESAKKIIERIRREEFGLGSDISATQKYSILKKQHSRLGEALHCLSQELYSQDSHFLLELVRNADENMYPCDVEPTLTFILQETGVIVLNNDQGFSVESIKALCKVDNSSKTEPSTGYISKKGIGFKSVFRVTDAPEIHSNGFHVKFDISDGQIGFVLPTVVPPCDVDLYSKPVSGDNDPAAETCWKTCIVLPFRSKEDEAFPVEKLISMFSSFHPSLLLFLHRLKCIRFRNIPYDSLIVMRKQVDRDGIRNVFLGKEKFTWFVKSRTLQACHIRHDVQTTEISVALMLEDLGNGNYISKLDQQPVFSLFPSRSYGLKFIIQADFIVSSSREEVDPHSPWNQWLLMEFPKLFVNAELLFCSLTCFKENPAKGVSVFMSFVPLEGEVHGFFSQLPNMIISKLCTSSCLLLQGEDNEWVTPCKVLRNWTEQTRSLLPDSLIREHLDVGYLHKDTLLTDSLARALGIEECGPKVLIQVMASLCQADSLKSMGLDWLSSWLNVLFLMLVNATEYDFISSFSQLPIIPILDGNYASINEGAIWLHTDPEHGLEAFGKLYSKLRIVNPALFSDHVENITQMLYKVGVQRLSAHEVLKKHVLPAICDEKVMAESMDLMIEYLSFVMVHLESSCCSECLEEKEHILSQLRNNAFVSTNHGYKRLADVPIHFSKQFGNLIDMRKLVSSSDMQWFEIDIGYLKHQVCKCSPEGTSKWRSFLQELGVTDFVKIVKVEKLISDIPHTVLKNMMLDDDCVSSGSIVIDYDSQELTQLLSHVSSNGNKGKGKYLLKVLDELWDDYFSDKVTGLCEIDGQFRPFKSSIIKILHSVRWLASSMDDQLHFSKDVFHNCKTVRSILGHRAPYSLPKVNSVKFLNDIGLKQIITLDDALSILDVWSGSKKPFRASISQMSKFYTYLWSEMSISKRKIVETLHSQAFVFVPSSVGSTSEVLSGLLLSPSEVYWHDSIISSIEQTKSTRPQLYKYMTHRVFSKMLCNVYPNLRHFFVREFGVAENPPLLCYLQFLLQLSKESMPAHAAKVAFQVFQKWSDGLNSGVLSCVDVDYMKKIMEEKETTILPTVQDKWVSLHESFGHIYWCDDEQLKKEFMDLSNVDFLCLGELTNEEKQMLQDKFSVLFRRLGIPCLSEVVTHKVMHDGPRDSSYMISLVRWALPYAQRYIYHMHLNEYSQLKLSGFKRVNTMKIVVVEKLWQKYVIKSFGIESKERECCCLLQDNILYATSKSDSHSLFMELSHFLLVGLHLANFLHMITTMTKSGFTEEKMELFVTNSQKLPNLPCEELQWSLASTSSPEVESTTAKKFGKSWPPVHWKTTPGFGKTKLDAAEGLFESNGDLIIDENTDLVILEADEALTDQSDSVIDKGKSIFSVPRKHVITGRIGEREAFKYFSSTLRDKKVKWVNAVKESGLPYDILVEGKDKSLEYIEVKSTSMAKKDWFNISINEWKLAVEKGESFSIARVVLLDGKPPKITTYRNLEKSCQSKQLQLAVHVSK</sequence>
<reference evidence="3" key="1">
    <citation type="journal article" date="2019" name="Sci. Rep.">
        <title>Draft genome of Tanacetum cinerariifolium, the natural source of mosquito coil.</title>
        <authorList>
            <person name="Yamashiro T."/>
            <person name="Shiraishi A."/>
            <person name="Satake H."/>
            <person name="Nakayama K."/>
        </authorList>
    </citation>
    <scope>NUCLEOTIDE SEQUENCE</scope>
</reference>
<dbReference type="EMBL" id="BKCJ010001920">
    <property type="protein sequence ID" value="GEU44968.1"/>
    <property type="molecule type" value="Genomic_DNA"/>
</dbReference>
<evidence type="ECO:0000313" key="3">
    <source>
        <dbReference type="EMBL" id="GEU44968.1"/>
    </source>
</evidence>
<feature type="region of interest" description="Disordered" evidence="1">
    <location>
        <begin position="1177"/>
        <end position="1213"/>
    </location>
</feature>
<proteinExistence type="predicted"/>
<dbReference type="PANTHER" id="PTHR32387:SF0">
    <property type="entry name" value="PROTEIN NO VEIN"/>
    <property type="match status" value="1"/>
</dbReference>